<feature type="region of interest" description="Disordered" evidence="1">
    <location>
        <begin position="77"/>
        <end position="105"/>
    </location>
</feature>
<dbReference type="RefSeq" id="WP_344546113.1">
    <property type="nucleotide sequence ID" value="NZ_BAAATD010000009.1"/>
</dbReference>
<dbReference type="SMART" id="SM00507">
    <property type="entry name" value="HNHc"/>
    <property type="match status" value="1"/>
</dbReference>
<organism evidence="3 4">
    <name type="scientific">Actinomadura fulvescens</name>
    <dbReference type="NCBI Taxonomy" id="46160"/>
    <lineage>
        <taxon>Bacteria</taxon>
        <taxon>Bacillati</taxon>
        <taxon>Actinomycetota</taxon>
        <taxon>Actinomycetes</taxon>
        <taxon>Streptosporangiales</taxon>
        <taxon>Thermomonosporaceae</taxon>
        <taxon>Actinomadura</taxon>
    </lineage>
</organism>
<evidence type="ECO:0000313" key="4">
    <source>
        <dbReference type="Proteomes" id="UP001501509"/>
    </source>
</evidence>
<feature type="domain" description="HNH nuclease" evidence="2">
    <location>
        <begin position="18"/>
        <end position="73"/>
    </location>
</feature>
<dbReference type="InterPro" id="IPR002711">
    <property type="entry name" value="HNH"/>
</dbReference>
<dbReference type="Pfam" id="PF01844">
    <property type="entry name" value="HNH"/>
    <property type="match status" value="1"/>
</dbReference>
<sequence>MAAPSRRTTPLPPGWHTRIRPRILARDGYLCQWPTRPGICGRPATDVDHRDPAHLGGVDDDDNLWALCGDHHRTKTAREAGAAAARITAKRYRPAEPHPGWAPRS</sequence>
<dbReference type="Gene3D" id="1.10.30.50">
    <property type="match status" value="1"/>
</dbReference>
<keyword evidence="4" id="KW-1185">Reference proteome</keyword>
<evidence type="ECO:0000259" key="2">
    <source>
        <dbReference type="SMART" id="SM00507"/>
    </source>
</evidence>
<evidence type="ECO:0000313" key="3">
    <source>
        <dbReference type="EMBL" id="GAA2618827.1"/>
    </source>
</evidence>
<gene>
    <name evidence="3" type="ORF">GCM10010411_62990</name>
</gene>
<reference evidence="3 4" key="1">
    <citation type="journal article" date="2019" name="Int. J. Syst. Evol. Microbiol.">
        <title>The Global Catalogue of Microorganisms (GCM) 10K type strain sequencing project: providing services to taxonomists for standard genome sequencing and annotation.</title>
        <authorList>
            <consortium name="The Broad Institute Genomics Platform"/>
            <consortium name="The Broad Institute Genome Sequencing Center for Infectious Disease"/>
            <person name="Wu L."/>
            <person name="Ma J."/>
        </authorList>
    </citation>
    <scope>NUCLEOTIDE SEQUENCE [LARGE SCALE GENOMIC DNA]</scope>
    <source>
        <strain evidence="3 4">JCM 6833</strain>
    </source>
</reference>
<dbReference type="InterPro" id="IPR003615">
    <property type="entry name" value="HNH_nuc"/>
</dbReference>
<accession>A0ABN3Q9D6</accession>
<name>A0ABN3Q9D6_9ACTN</name>
<dbReference type="EMBL" id="BAAATD010000009">
    <property type="protein sequence ID" value="GAA2618827.1"/>
    <property type="molecule type" value="Genomic_DNA"/>
</dbReference>
<dbReference type="Proteomes" id="UP001501509">
    <property type="component" value="Unassembled WGS sequence"/>
</dbReference>
<comment type="caution">
    <text evidence="3">The sequence shown here is derived from an EMBL/GenBank/DDBJ whole genome shotgun (WGS) entry which is preliminary data.</text>
</comment>
<proteinExistence type="predicted"/>
<protein>
    <recommendedName>
        <fullName evidence="2">HNH nuclease domain-containing protein</fullName>
    </recommendedName>
</protein>
<evidence type="ECO:0000256" key="1">
    <source>
        <dbReference type="SAM" id="MobiDB-lite"/>
    </source>
</evidence>
<dbReference type="CDD" id="cd00085">
    <property type="entry name" value="HNHc"/>
    <property type="match status" value="1"/>
</dbReference>